<dbReference type="Pfam" id="PF01855">
    <property type="entry name" value="POR_N"/>
    <property type="match status" value="1"/>
</dbReference>
<gene>
    <name evidence="7" type="ordered locus">TCELL_1232</name>
</gene>
<dbReference type="InterPro" id="IPR002880">
    <property type="entry name" value="Pyrv_Fd/Flavodoxin_OxRdtase_N"/>
</dbReference>
<name>I3TFW7_THEC1</name>
<dbReference type="PANTHER" id="PTHR32154:SF14">
    <property type="entry name" value="2-OXOGLUTARATE SYNTHASE SUBUNIT KORA"/>
    <property type="match status" value="1"/>
</dbReference>
<dbReference type="InterPro" id="IPR009014">
    <property type="entry name" value="Transketo_C/PFOR_II"/>
</dbReference>
<dbReference type="STRING" id="1184251.TCELL_1232"/>
<dbReference type="FunFam" id="3.40.50.970:FF:000022">
    <property type="entry name" value="2-oxoglutarate ferredoxin oxidoreductase alpha subunit"/>
    <property type="match status" value="1"/>
</dbReference>
<feature type="domain" description="Pyruvate:ferredoxin oxidoreductase core" evidence="6">
    <location>
        <begin position="274"/>
        <end position="346"/>
    </location>
</feature>
<keyword evidence="8" id="KW-1185">Reference proteome</keyword>
<dbReference type="Pfam" id="PF17147">
    <property type="entry name" value="PFOR_II"/>
    <property type="match status" value="1"/>
</dbReference>
<dbReference type="SUPFAM" id="SSF52518">
    <property type="entry name" value="Thiamin diphosphate-binding fold (THDP-binding)"/>
    <property type="match status" value="1"/>
</dbReference>
<dbReference type="InterPro" id="IPR033412">
    <property type="entry name" value="PFOR_II"/>
</dbReference>
<sequence>MRREFLSGNRAIAEAAILSGLKFYAGYPITPASDLMEYLAEKLPRYGGIVVQFEDEIASINAAIGASWAGVKAMTATSGPGFSLMAEGVSLAVATETPVVVVDIMRAGPSTGIPTKATQSDVYQARWLAHGDYTIPVFAPWSVQDCYDMTIKSFNVAEKFRTPVVLLSDANIAHMWETLYVKEPGEVEIIERKKPSAPPDDYRPYKPDEDLVPPMAVFGEGYKVIVESLVHDELGYYRQDSETYREMVTRLNEKIRRGVGYIYEQEEYWVEDSDVVVVAYGSTARMVYPVVKALRQRGARVGFLRLKTLWPLNEEWLWKSLSRAGKVVVVENNTGRLYLDVARIAGSARTFFSPVITVDPPKFNEVMEAVARWL</sequence>
<dbReference type="Proteomes" id="UP000005270">
    <property type="component" value="Chromosome"/>
</dbReference>
<evidence type="ECO:0000259" key="6">
    <source>
        <dbReference type="Pfam" id="PF17147"/>
    </source>
</evidence>
<reference evidence="7 8" key="1">
    <citation type="journal article" date="2012" name="J. Bacteriol.">
        <title>Complete genome sequence of the hyperthermophilic cellulolytic Crenarchaeon 'Thermogladius cellulolyticus' 1633.</title>
        <authorList>
            <person name="Mardanov A.V."/>
            <person name="Kochetkova T.V."/>
            <person name="Beletsky A.V."/>
            <person name="Bonch-Osmolovskaya E.A."/>
            <person name="Ravin N.V."/>
            <person name="Skryabin K.G."/>
        </authorList>
    </citation>
    <scope>NUCLEOTIDE SEQUENCE [LARGE SCALE GENOMIC DNA]</scope>
    <source>
        <strain evidence="8">DSM 22663 / VKM B-2946 / 1633</strain>
    </source>
</reference>
<proteinExistence type="predicted"/>
<keyword evidence="3" id="KW-0560">Oxidoreductase</keyword>
<dbReference type="EC" id="1.2.7.11" evidence="2"/>
<dbReference type="EMBL" id="CP003531">
    <property type="protein sequence ID" value="AFK51655.1"/>
    <property type="molecule type" value="Genomic_DNA"/>
</dbReference>
<organism evidence="7 8">
    <name type="scientific">Thermogladius calderae (strain DSM 22663 / VKM B-2946 / 1633)</name>
    <dbReference type="NCBI Taxonomy" id="1184251"/>
    <lineage>
        <taxon>Archaea</taxon>
        <taxon>Thermoproteota</taxon>
        <taxon>Thermoprotei</taxon>
        <taxon>Desulfurococcales</taxon>
        <taxon>Desulfurococcaceae</taxon>
        <taxon>Thermogladius</taxon>
    </lineage>
</organism>
<feature type="domain" description="Pyruvate flavodoxin/ferredoxin oxidoreductase pyrimidine binding" evidence="5">
    <location>
        <begin position="14"/>
        <end position="248"/>
    </location>
</feature>
<dbReference type="InterPro" id="IPR050722">
    <property type="entry name" value="Pyruvate:ferred/Flavod_OxRd"/>
</dbReference>
<evidence type="ECO:0000256" key="4">
    <source>
        <dbReference type="ARBA" id="ARBA00048893"/>
    </source>
</evidence>
<evidence type="ECO:0000313" key="7">
    <source>
        <dbReference type="EMBL" id="AFK51655.1"/>
    </source>
</evidence>
<dbReference type="GeneID" id="13013552"/>
<dbReference type="GO" id="GO:0006979">
    <property type="term" value="P:response to oxidative stress"/>
    <property type="evidence" value="ECO:0007669"/>
    <property type="project" value="TreeGrafter"/>
</dbReference>
<dbReference type="HOGENOM" id="CLU_017038_0_1_2"/>
<dbReference type="InterPro" id="IPR029061">
    <property type="entry name" value="THDP-binding"/>
</dbReference>
<dbReference type="CDD" id="cd07034">
    <property type="entry name" value="TPP_PYR_PFOR_IOR-alpha_like"/>
    <property type="match status" value="1"/>
</dbReference>
<protein>
    <recommendedName>
        <fullName evidence="2">2-oxoacid oxidoreductase (ferredoxin)</fullName>
        <ecNumber evidence="2">1.2.7.11</ecNumber>
    </recommendedName>
</protein>
<evidence type="ECO:0000259" key="5">
    <source>
        <dbReference type="Pfam" id="PF01855"/>
    </source>
</evidence>
<comment type="catalytic activity">
    <reaction evidence="4">
        <text>a 2-oxocarboxylate + 2 oxidized [2Fe-2S]-[ferredoxin] + CoA = an acyl-CoA + 2 reduced [2Fe-2S]-[ferredoxin] + CO2 + H(+)</text>
        <dbReference type="Rhea" id="RHEA:42316"/>
        <dbReference type="Rhea" id="RHEA-COMP:10000"/>
        <dbReference type="Rhea" id="RHEA-COMP:10001"/>
        <dbReference type="ChEBI" id="CHEBI:15378"/>
        <dbReference type="ChEBI" id="CHEBI:16526"/>
        <dbReference type="ChEBI" id="CHEBI:33737"/>
        <dbReference type="ChEBI" id="CHEBI:33738"/>
        <dbReference type="ChEBI" id="CHEBI:35179"/>
        <dbReference type="ChEBI" id="CHEBI:57287"/>
        <dbReference type="ChEBI" id="CHEBI:58342"/>
        <dbReference type="EC" id="1.2.7.11"/>
    </reaction>
</comment>
<accession>I3TFW7</accession>
<evidence type="ECO:0000256" key="2">
    <source>
        <dbReference type="ARBA" id="ARBA00012691"/>
    </source>
</evidence>
<dbReference type="KEGG" id="thg:TCELL_1232"/>
<dbReference type="Gene3D" id="3.40.50.920">
    <property type="match status" value="1"/>
</dbReference>
<evidence type="ECO:0000256" key="3">
    <source>
        <dbReference type="ARBA" id="ARBA00023002"/>
    </source>
</evidence>
<dbReference type="eggNOG" id="arCOG01607">
    <property type="taxonomic scope" value="Archaea"/>
</dbReference>
<dbReference type="FunCoup" id="I3TFW7">
    <property type="interactions" value="47"/>
</dbReference>
<dbReference type="SUPFAM" id="SSF52922">
    <property type="entry name" value="TK C-terminal domain-like"/>
    <property type="match status" value="1"/>
</dbReference>
<dbReference type="PANTHER" id="PTHR32154">
    <property type="entry name" value="PYRUVATE-FLAVODOXIN OXIDOREDUCTASE-RELATED"/>
    <property type="match status" value="1"/>
</dbReference>
<comment type="subunit">
    <text evidence="1">Heterodimer composed of an alpha and a beta subunit.</text>
</comment>
<evidence type="ECO:0000313" key="8">
    <source>
        <dbReference type="Proteomes" id="UP000005270"/>
    </source>
</evidence>
<evidence type="ECO:0000256" key="1">
    <source>
        <dbReference type="ARBA" id="ARBA00011631"/>
    </source>
</evidence>
<dbReference type="NCBIfam" id="NF006412">
    <property type="entry name" value="PRK08659.1"/>
    <property type="match status" value="1"/>
</dbReference>
<dbReference type="InParanoid" id="I3TFW7"/>
<dbReference type="Gene3D" id="3.40.50.970">
    <property type="match status" value="1"/>
</dbReference>
<dbReference type="AlphaFoldDB" id="I3TFW7"/>
<dbReference type="GO" id="GO:0018491">
    <property type="term" value="F:2-oxobutyrate synthase activity"/>
    <property type="evidence" value="ECO:0007669"/>
    <property type="project" value="UniProtKB-ARBA"/>
</dbReference>
<dbReference type="GO" id="GO:0019164">
    <property type="term" value="F:pyruvate synthase activity"/>
    <property type="evidence" value="ECO:0007669"/>
    <property type="project" value="UniProtKB-ARBA"/>
</dbReference>
<dbReference type="RefSeq" id="WP_014737905.1">
    <property type="nucleotide sequence ID" value="NC_017954.1"/>
</dbReference>
<dbReference type="OrthoDB" id="31112at2157"/>